<gene>
    <name evidence="2" type="ORF">ACFP1K_08925</name>
</gene>
<feature type="transmembrane region" description="Helical" evidence="1">
    <location>
        <begin position="321"/>
        <end position="343"/>
    </location>
</feature>
<keyword evidence="1" id="KW-0812">Transmembrane</keyword>
<feature type="transmembrane region" description="Helical" evidence="1">
    <location>
        <begin position="412"/>
        <end position="436"/>
    </location>
</feature>
<feature type="transmembrane region" description="Helical" evidence="1">
    <location>
        <begin position="99"/>
        <end position="119"/>
    </location>
</feature>
<comment type="caution">
    <text evidence="2">The sequence shown here is derived from an EMBL/GenBank/DDBJ whole genome shotgun (WGS) entry which is preliminary data.</text>
</comment>
<feature type="transmembrane region" description="Helical" evidence="1">
    <location>
        <begin position="147"/>
        <end position="166"/>
    </location>
</feature>
<feature type="transmembrane region" description="Helical" evidence="1">
    <location>
        <begin position="15"/>
        <end position="39"/>
    </location>
</feature>
<reference evidence="3" key="1">
    <citation type="journal article" date="2019" name="Int. J. Syst. Evol. Microbiol.">
        <title>The Global Catalogue of Microorganisms (GCM) 10K type strain sequencing project: providing services to taxonomists for standard genome sequencing and annotation.</title>
        <authorList>
            <consortium name="The Broad Institute Genomics Platform"/>
            <consortium name="The Broad Institute Genome Sequencing Center for Infectious Disease"/>
            <person name="Wu L."/>
            <person name="Ma J."/>
        </authorList>
    </citation>
    <scope>NUCLEOTIDE SEQUENCE [LARGE SCALE GENOMIC DNA]</scope>
    <source>
        <strain evidence="3">JCM 30346</strain>
    </source>
</reference>
<feature type="transmembrane region" description="Helical" evidence="1">
    <location>
        <begin position="381"/>
        <end position="400"/>
    </location>
</feature>
<keyword evidence="1" id="KW-1133">Transmembrane helix</keyword>
<feature type="transmembrane region" description="Helical" evidence="1">
    <location>
        <begin position="280"/>
        <end position="300"/>
    </location>
</feature>
<sequence>MLLAHGVGDRQDLPIPFGLALAGALLALVVSFAALGALWREPRLGGGFYGTRPLPSWVRRLVAARPWPWAWRLAGLAATVYFVLGFAGPDTAENPTAGVVYVLFWVGLLPLSLAFGPVWRGLNPLRTVHLLACLALRRDPRRGLRELPPGLGYWPAAGGLFAFVWLELVAPHRATLPVLGAWLGAYAVAMLAGAAVYGARWFDRGDAFEVYSAVAGRLAVVARDADGTLVWRHPLDGVAGLRPAPGLVPFVVVLLGSTMYDSLSNAPVWVRVLQGGWVPAPVAGTAGLVLVTVLVLGAYLGATGMAARLGGRSAAEFAGELAHSVVPIAVGYLVAHYFTLFVLEGQNTLALLSDPLGTGANWLGTRAWTVQAFGTSPAGTALLQVTVIVIGHVVGTVLAHDRALRLFDRRTAVIGQLPLMALMLAYTAGGLLLLFAA</sequence>
<organism evidence="2 3">
    <name type="scientific">Sphaerisporangium aureirubrum</name>
    <dbReference type="NCBI Taxonomy" id="1544736"/>
    <lineage>
        <taxon>Bacteria</taxon>
        <taxon>Bacillati</taxon>
        <taxon>Actinomycetota</taxon>
        <taxon>Actinomycetes</taxon>
        <taxon>Streptosporangiales</taxon>
        <taxon>Streptosporangiaceae</taxon>
        <taxon>Sphaerisporangium</taxon>
    </lineage>
</organism>
<dbReference type="EMBL" id="JBHSRF010000008">
    <property type="protein sequence ID" value="MFC6081280.1"/>
    <property type="molecule type" value="Genomic_DNA"/>
</dbReference>
<keyword evidence="1" id="KW-0472">Membrane</keyword>
<evidence type="ECO:0008006" key="4">
    <source>
        <dbReference type="Google" id="ProtNLM"/>
    </source>
</evidence>
<accession>A0ABW1NDA4</accession>
<feature type="transmembrane region" description="Helical" evidence="1">
    <location>
        <begin position="69"/>
        <end position="87"/>
    </location>
</feature>
<feature type="transmembrane region" description="Helical" evidence="1">
    <location>
        <begin position="178"/>
        <end position="199"/>
    </location>
</feature>
<keyword evidence="3" id="KW-1185">Reference proteome</keyword>
<dbReference type="RefSeq" id="WP_380748943.1">
    <property type="nucleotide sequence ID" value="NZ_JBHSRF010000008.1"/>
</dbReference>
<evidence type="ECO:0000256" key="1">
    <source>
        <dbReference type="SAM" id="Phobius"/>
    </source>
</evidence>
<name>A0ABW1NDA4_9ACTN</name>
<proteinExistence type="predicted"/>
<dbReference type="Proteomes" id="UP001596137">
    <property type="component" value="Unassembled WGS sequence"/>
</dbReference>
<feature type="transmembrane region" description="Helical" evidence="1">
    <location>
        <begin position="241"/>
        <end position="260"/>
    </location>
</feature>
<protein>
    <recommendedName>
        <fullName evidence="4">Fenitrothion hydrolase</fullName>
    </recommendedName>
</protein>
<evidence type="ECO:0000313" key="2">
    <source>
        <dbReference type="EMBL" id="MFC6081280.1"/>
    </source>
</evidence>
<evidence type="ECO:0000313" key="3">
    <source>
        <dbReference type="Proteomes" id="UP001596137"/>
    </source>
</evidence>